<evidence type="ECO:0000313" key="2">
    <source>
        <dbReference type="EMBL" id="QJA65884.1"/>
    </source>
</evidence>
<reference evidence="2" key="1">
    <citation type="submission" date="2020-03" db="EMBL/GenBank/DDBJ databases">
        <title>The deep terrestrial virosphere.</title>
        <authorList>
            <person name="Holmfeldt K."/>
            <person name="Nilsson E."/>
            <person name="Simone D."/>
            <person name="Lopez-Fernandez M."/>
            <person name="Wu X."/>
            <person name="de Brujin I."/>
            <person name="Lundin D."/>
            <person name="Andersson A."/>
            <person name="Bertilsson S."/>
            <person name="Dopson M."/>
        </authorList>
    </citation>
    <scope>NUCLEOTIDE SEQUENCE</scope>
    <source>
        <strain evidence="2">MM415B00370</strain>
    </source>
</reference>
<name>A0A6M3J849_9ZZZZ</name>
<protein>
    <submittedName>
        <fullName evidence="2">Uncharacterized protein</fullName>
    </submittedName>
</protein>
<proteinExistence type="predicted"/>
<sequence>MKQEDLKQGTVLLDPPGEKHSVVSIDTTSGSDHSRWRYELKVEWSGRKLKPLLFSAIDGYFELERVEAAKEKPVRKGQRLR</sequence>
<evidence type="ECO:0000256" key="1">
    <source>
        <dbReference type="SAM" id="MobiDB-lite"/>
    </source>
</evidence>
<feature type="region of interest" description="Disordered" evidence="1">
    <location>
        <begin position="1"/>
        <end position="31"/>
    </location>
</feature>
<gene>
    <name evidence="2" type="ORF">MM415B00370_0002</name>
</gene>
<dbReference type="AlphaFoldDB" id="A0A6M3J849"/>
<dbReference type="EMBL" id="MT141546">
    <property type="protein sequence ID" value="QJA65884.1"/>
    <property type="molecule type" value="Genomic_DNA"/>
</dbReference>
<organism evidence="2">
    <name type="scientific">viral metagenome</name>
    <dbReference type="NCBI Taxonomy" id="1070528"/>
    <lineage>
        <taxon>unclassified sequences</taxon>
        <taxon>metagenomes</taxon>
        <taxon>organismal metagenomes</taxon>
    </lineage>
</organism>
<accession>A0A6M3J849</accession>